<name>A0ABW8K9G5_9GAMM</name>
<feature type="domain" description="N-acetyltransferase" evidence="2">
    <location>
        <begin position="41"/>
        <end position="197"/>
    </location>
</feature>
<dbReference type="SUPFAM" id="SSF55729">
    <property type="entry name" value="Acyl-CoA N-acyltransferases (Nat)"/>
    <property type="match status" value="1"/>
</dbReference>
<evidence type="ECO:0000256" key="1">
    <source>
        <dbReference type="SAM" id="MobiDB-lite"/>
    </source>
</evidence>
<gene>
    <name evidence="3" type="ORF">ISS97_19620</name>
</gene>
<feature type="compositionally biased region" description="Polar residues" evidence="1">
    <location>
        <begin position="10"/>
        <end position="21"/>
    </location>
</feature>
<reference evidence="3 4" key="1">
    <citation type="submission" date="2020-10" db="EMBL/GenBank/DDBJ databases">
        <title>Phylogeny of dyella-like bacteria.</title>
        <authorList>
            <person name="Fu J."/>
        </authorList>
    </citation>
    <scope>NUCLEOTIDE SEQUENCE [LARGE SCALE GENOMIC DNA]</scope>
    <source>
        <strain evidence="3 4">BB4</strain>
    </source>
</reference>
<sequence>MALDAPDNKGAQSMTQTTHRSISLPARPPSLQERLRDGSVVYIRPILHTDASLEKSFLSRLTPEGLSYRFLGLVKDSSPETARELTHIDASREFALAALSIDGDQEKEIGVACYRLSDDGRRCDCAVTVDPTWQNRGVGRALMQHLIGVARAQGVQRMYAVDAVRCAGAHALAQYLGFHSRPDPEDPAVVTFELELD</sequence>
<dbReference type="InterPro" id="IPR000182">
    <property type="entry name" value="GNAT_dom"/>
</dbReference>
<evidence type="ECO:0000313" key="3">
    <source>
        <dbReference type="EMBL" id="MFK2919481.1"/>
    </source>
</evidence>
<proteinExistence type="predicted"/>
<dbReference type="EMBL" id="JADIKD010000012">
    <property type="protein sequence ID" value="MFK2919481.1"/>
    <property type="molecule type" value="Genomic_DNA"/>
</dbReference>
<dbReference type="Proteomes" id="UP001620408">
    <property type="component" value="Unassembled WGS sequence"/>
</dbReference>
<dbReference type="RefSeq" id="WP_379984480.1">
    <property type="nucleotide sequence ID" value="NZ_JADIKD010000012.1"/>
</dbReference>
<dbReference type="CDD" id="cd04301">
    <property type="entry name" value="NAT_SF"/>
    <property type="match status" value="1"/>
</dbReference>
<dbReference type="Pfam" id="PF00583">
    <property type="entry name" value="Acetyltransf_1"/>
    <property type="match status" value="1"/>
</dbReference>
<accession>A0ABW8K9G5</accession>
<dbReference type="PROSITE" id="PS51186">
    <property type="entry name" value="GNAT"/>
    <property type="match status" value="1"/>
</dbReference>
<dbReference type="InterPro" id="IPR016181">
    <property type="entry name" value="Acyl_CoA_acyltransferase"/>
</dbReference>
<keyword evidence="4" id="KW-1185">Reference proteome</keyword>
<organism evidence="3 4">
    <name type="scientific">Dyella koreensis</name>
    <dbReference type="NCBI Taxonomy" id="311235"/>
    <lineage>
        <taxon>Bacteria</taxon>
        <taxon>Pseudomonadati</taxon>
        <taxon>Pseudomonadota</taxon>
        <taxon>Gammaproteobacteria</taxon>
        <taxon>Lysobacterales</taxon>
        <taxon>Rhodanobacteraceae</taxon>
        <taxon>Dyella</taxon>
    </lineage>
</organism>
<evidence type="ECO:0000259" key="2">
    <source>
        <dbReference type="PROSITE" id="PS51186"/>
    </source>
</evidence>
<protein>
    <submittedName>
        <fullName evidence="3">GNAT family N-acetyltransferase</fullName>
    </submittedName>
</protein>
<dbReference type="Gene3D" id="3.40.630.30">
    <property type="match status" value="1"/>
</dbReference>
<feature type="region of interest" description="Disordered" evidence="1">
    <location>
        <begin position="1"/>
        <end position="30"/>
    </location>
</feature>
<comment type="caution">
    <text evidence="3">The sequence shown here is derived from an EMBL/GenBank/DDBJ whole genome shotgun (WGS) entry which is preliminary data.</text>
</comment>
<evidence type="ECO:0000313" key="4">
    <source>
        <dbReference type="Proteomes" id="UP001620408"/>
    </source>
</evidence>